<dbReference type="SUPFAM" id="SSF51735">
    <property type="entry name" value="NAD(P)-binding Rossmann-fold domains"/>
    <property type="match status" value="1"/>
</dbReference>
<dbReference type="InterPro" id="IPR020904">
    <property type="entry name" value="Sc_DH/Rdtase_CS"/>
</dbReference>
<dbReference type="PANTHER" id="PTHR44196:SF1">
    <property type="entry name" value="DEHYDROGENASE_REDUCTASE SDR FAMILY MEMBER 7B"/>
    <property type="match status" value="1"/>
</dbReference>
<evidence type="ECO:0000313" key="5">
    <source>
        <dbReference type="EMBL" id="MCK7612100.1"/>
    </source>
</evidence>
<dbReference type="Pfam" id="PF00106">
    <property type="entry name" value="adh_short"/>
    <property type="match status" value="1"/>
</dbReference>
<dbReference type="PRINTS" id="PR00081">
    <property type="entry name" value="GDHRDH"/>
</dbReference>
<dbReference type="Proteomes" id="UP001431221">
    <property type="component" value="Unassembled WGS sequence"/>
</dbReference>
<dbReference type="InterPro" id="IPR057326">
    <property type="entry name" value="KR_dom"/>
</dbReference>
<evidence type="ECO:0000256" key="1">
    <source>
        <dbReference type="ARBA" id="ARBA00006484"/>
    </source>
</evidence>
<dbReference type="PANTHER" id="PTHR44196">
    <property type="entry name" value="DEHYDROGENASE/REDUCTASE SDR FAMILY MEMBER 7B"/>
    <property type="match status" value="1"/>
</dbReference>
<keyword evidence="6" id="KW-1185">Reference proteome</keyword>
<reference evidence="5" key="1">
    <citation type="submission" date="2022-04" db="EMBL/GenBank/DDBJ databases">
        <title>Roseibium sp. CAU 1639 isolated from mud.</title>
        <authorList>
            <person name="Kim W."/>
        </authorList>
    </citation>
    <scope>NUCLEOTIDE SEQUENCE</scope>
    <source>
        <strain evidence="5">CAU 1639</strain>
    </source>
</reference>
<dbReference type="InterPro" id="IPR002347">
    <property type="entry name" value="SDR_fam"/>
</dbReference>
<dbReference type="EMBL" id="JALNMJ010000004">
    <property type="protein sequence ID" value="MCK7612100.1"/>
    <property type="molecule type" value="Genomic_DNA"/>
</dbReference>
<feature type="domain" description="Ketoreductase" evidence="4">
    <location>
        <begin position="7"/>
        <end position="187"/>
    </location>
</feature>
<accession>A0ABT0GTD6</accession>
<keyword evidence="2" id="KW-0560">Oxidoreductase</keyword>
<dbReference type="SMART" id="SM00822">
    <property type="entry name" value="PKS_KR"/>
    <property type="match status" value="1"/>
</dbReference>
<protein>
    <submittedName>
        <fullName evidence="5">SDR family NAD(P)-dependent oxidoreductase</fullName>
    </submittedName>
</protein>
<comment type="similarity">
    <text evidence="1 3">Belongs to the short-chain dehydrogenases/reductases (SDR) family.</text>
</comment>
<dbReference type="InterPro" id="IPR036291">
    <property type="entry name" value="NAD(P)-bd_dom_sf"/>
</dbReference>
<comment type="caution">
    <text evidence="5">The sequence shown here is derived from an EMBL/GenBank/DDBJ whole genome shotgun (WGS) entry which is preliminary data.</text>
</comment>
<evidence type="ECO:0000256" key="2">
    <source>
        <dbReference type="ARBA" id="ARBA00023002"/>
    </source>
</evidence>
<proteinExistence type="inferred from homology"/>
<dbReference type="Gene3D" id="3.40.50.720">
    <property type="entry name" value="NAD(P)-binding Rossmann-like Domain"/>
    <property type="match status" value="1"/>
</dbReference>
<organism evidence="5 6">
    <name type="scientific">Roseibium sediminicola</name>
    <dbReference type="NCBI Taxonomy" id="2933272"/>
    <lineage>
        <taxon>Bacteria</taxon>
        <taxon>Pseudomonadati</taxon>
        <taxon>Pseudomonadota</taxon>
        <taxon>Alphaproteobacteria</taxon>
        <taxon>Hyphomicrobiales</taxon>
        <taxon>Stappiaceae</taxon>
        <taxon>Roseibium</taxon>
    </lineage>
</organism>
<evidence type="ECO:0000259" key="4">
    <source>
        <dbReference type="SMART" id="SM00822"/>
    </source>
</evidence>
<evidence type="ECO:0000256" key="3">
    <source>
        <dbReference type="RuleBase" id="RU000363"/>
    </source>
</evidence>
<name>A0ABT0GTD6_9HYPH</name>
<dbReference type="PRINTS" id="PR00080">
    <property type="entry name" value="SDRFAMILY"/>
</dbReference>
<sequence>MTGVQDRVIVLTGASGGIGQSLAREFAGAGTYFALIARDEARLLPLLEEIKAAGSDGETKAIDIRDRDALHAYLKDLDKRHPIDLVIANAGVTAGLGPNRTRESDADSDRQIDVNYRGVVNTVTGAIDAMQARRRGQVVLISSLAGMRALPDMPSYSATKAALIAYGHSLRGWLKPFGVSVTIICPGFVTSPMSARHKGAKPFEMPADRAAKLMRKAIEKRKAFYAFPFLLAFGIRLQNLLPAKLGDLFMGGFDVEIEQDPRYREADRRQENAG</sequence>
<dbReference type="PROSITE" id="PS00061">
    <property type="entry name" value="ADH_SHORT"/>
    <property type="match status" value="1"/>
</dbReference>
<dbReference type="RefSeq" id="WP_248153053.1">
    <property type="nucleotide sequence ID" value="NZ_JALNMJ010000004.1"/>
</dbReference>
<evidence type="ECO:0000313" key="6">
    <source>
        <dbReference type="Proteomes" id="UP001431221"/>
    </source>
</evidence>
<gene>
    <name evidence="5" type="ORF">M0H32_08010</name>
</gene>